<evidence type="ECO:0000256" key="1">
    <source>
        <dbReference type="ARBA" id="ARBA00001974"/>
    </source>
</evidence>
<dbReference type="GO" id="GO:0005829">
    <property type="term" value="C:cytosol"/>
    <property type="evidence" value="ECO:0007669"/>
    <property type="project" value="TreeGrafter"/>
</dbReference>
<dbReference type="PRINTS" id="PR00411">
    <property type="entry name" value="PNDRDTASEI"/>
</dbReference>
<keyword evidence="4" id="KW-0274">FAD</keyword>
<reference evidence="9 10" key="1">
    <citation type="journal article" date="2021" name="Commun. Biol.">
        <title>The genome of Shorea leprosula (Dipterocarpaceae) highlights the ecological relevance of drought in aseasonal tropical rainforests.</title>
        <authorList>
            <person name="Ng K.K.S."/>
            <person name="Kobayashi M.J."/>
            <person name="Fawcett J.A."/>
            <person name="Hatakeyama M."/>
            <person name="Paape T."/>
            <person name="Ng C.H."/>
            <person name="Ang C.C."/>
            <person name="Tnah L.H."/>
            <person name="Lee C.T."/>
            <person name="Nishiyama T."/>
            <person name="Sese J."/>
            <person name="O'Brien M.J."/>
            <person name="Copetti D."/>
            <person name="Mohd Noor M.I."/>
            <person name="Ong R.C."/>
            <person name="Putra M."/>
            <person name="Sireger I.Z."/>
            <person name="Indrioko S."/>
            <person name="Kosugi Y."/>
            <person name="Izuno A."/>
            <person name="Isagi Y."/>
            <person name="Lee S.L."/>
            <person name="Shimizu K.K."/>
        </authorList>
    </citation>
    <scope>NUCLEOTIDE SEQUENCE [LARGE SCALE GENOMIC DNA]</scope>
    <source>
        <strain evidence="9">214</strain>
    </source>
</reference>
<organism evidence="9 10">
    <name type="scientific">Rubroshorea leprosula</name>
    <dbReference type="NCBI Taxonomy" id="152421"/>
    <lineage>
        <taxon>Eukaryota</taxon>
        <taxon>Viridiplantae</taxon>
        <taxon>Streptophyta</taxon>
        <taxon>Embryophyta</taxon>
        <taxon>Tracheophyta</taxon>
        <taxon>Spermatophyta</taxon>
        <taxon>Magnoliopsida</taxon>
        <taxon>eudicotyledons</taxon>
        <taxon>Gunneridae</taxon>
        <taxon>Pentapetalae</taxon>
        <taxon>rosids</taxon>
        <taxon>malvids</taxon>
        <taxon>Malvales</taxon>
        <taxon>Dipterocarpaceae</taxon>
        <taxon>Rubroshorea</taxon>
    </lineage>
</organism>
<evidence type="ECO:0000256" key="7">
    <source>
        <dbReference type="ARBA" id="ARBA00023284"/>
    </source>
</evidence>
<dbReference type="Pfam" id="PF07992">
    <property type="entry name" value="Pyr_redox_2"/>
    <property type="match status" value="1"/>
</dbReference>
<sequence length="213" mass="22688">MARKIRNEGDSHYDFDLFVIGTGSGGVRAARLSANFGAKVGICELPFHPISSEVIVGVGGPCVIGGCVPEKILVYGAAFGGEGEMDARNYGWKVNEKVELNWKKLLQKKTDEIITLNGIYKCLLSNAGVKLSEGEGKVVGPNEVEVTQPDGTKLFYSAKHILIATGNRAHCPDIPGKELGITSDEALSLEELPKRAIVLGGGAARFLVCPVYS</sequence>
<dbReference type="GO" id="GO:0050660">
    <property type="term" value="F:flavin adenine dinucleotide binding"/>
    <property type="evidence" value="ECO:0007669"/>
    <property type="project" value="InterPro"/>
</dbReference>
<dbReference type="InterPro" id="IPR046952">
    <property type="entry name" value="GSHR/TRXR-like"/>
</dbReference>
<dbReference type="GO" id="GO:0045454">
    <property type="term" value="P:cell redox homeostasis"/>
    <property type="evidence" value="ECO:0007669"/>
    <property type="project" value="InterPro"/>
</dbReference>
<dbReference type="GO" id="GO:0005739">
    <property type="term" value="C:mitochondrion"/>
    <property type="evidence" value="ECO:0007669"/>
    <property type="project" value="TreeGrafter"/>
</dbReference>
<comment type="caution">
    <text evidence="9">The sequence shown here is derived from an EMBL/GenBank/DDBJ whole genome shotgun (WGS) entry which is preliminary data.</text>
</comment>
<evidence type="ECO:0000313" key="9">
    <source>
        <dbReference type="EMBL" id="GKV37146.1"/>
    </source>
</evidence>
<keyword evidence="7" id="KW-0676">Redox-active center</keyword>
<protein>
    <recommendedName>
        <fullName evidence="8">FAD/NAD(P)-binding domain-containing protein</fullName>
    </recommendedName>
</protein>
<name>A0AAV5LIE0_9ROSI</name>
<dbReference type="PANTHER" id="PTHR42737">
    <property type="entry name" value="GLUTATHIONE REDUCTASE"/>
    <property type="match status" value="1"/>
</dbReference>
<dbReference type="GO" id="GO:0006749">
    <property type="term" value="P:glutathione metabolic process"/>
    <property type="evidence" value="ECO:0007669"/>
    <property type="project" value="TreeGrafter"/>
</dbReference>
<dbReference type="GO" id="GO:0034599">
    <property type="term" value="P:cellular response to oxidative stress"/>
    <property type="evidence" value="ECO:0007669"/>
    <property type="project" value="TreeGrafter"/>
</dbReference>
<evidence type="ECO:0000256" key="4">
    <source>
        <dbReference type="ARBA" id="ARBA00022827"/>
    </source>
</evidence>
<evidence type="ECO:0000259" key="8">
    <source>
        <dbReference type="Pfam" id="PF07992"/>
    </source>
</evidence>
<dbReference type="InterPro" id="IPR036188">
    <property type="entry name" value="FAD/NAD-bd_sf"/>
</dbReference>
<evidence type="ECO:0000256" key="3">
    <source>
        <dbReference type="ARBA" id="ARBA00022630"/>
    </source>
</evidence>
<proteinExistence type="inferred from homology"/>
<feature type="domain" description="FAD/NAD(P)-binding" evidence="8">
    <location>
        <begin position="15"/>
        <end position="203"/>
    </location>
</feature>
<dbReference type="InterPro" id="IPR023753">
    <property type="entry name" value="FAD/NAD-binding_dom"/>
</dbReference>
<keyword evidence="3" id="KW-0285">Flavoprotein</keyword>
<accession>A0AAV5LIE0</accession>
<evidence type="ECO:0000313" key="10">
    <source>
        <dbReference type="Proteomes" id="UP001054252"/>
    </source>
</evidence>
<dbReference type="Gene3D" id="3.50.50.60">
    <property type="entry name" value="FAD/NAD(P)-binding domain"/>
    <property type="match status" value="1"/>
</dbReference>
<keyword evidence="6" id="KW-1015">Disulfide bond</keyword>
<keyword evidence="5" id="KW-0560">Oxidoreductase</keyword>
<dbReference type="EMBL" id="BPVZ01000120">
    <property type="protein sequence ID" value="GKV37146.1"/>
    <property type="molecule type" value="Genomic_DNA"/>
</dbReference>
<dbReference type="Proteomes" id="UP001054252">
    <property type="component" value="Unassembled WGS sequence"/>
</dbReference>
<dbReference type="PROSITE" id="PS00076">
    <property type="entry name" value="PYRIDINE_REDOX_1"/>
    <property type="match status" value="1"/>
</dbReference>
<evidence type="ECO:0000256" key="2">
    <source>
        <dbReference type="ARBA" id="ARBA00007532"/>
    </source>
</evidence>
<evidence type="ECO:0000256" key="6">
    <source>
        <dbReference type="ARBA" id="ARBA00023157"/>
    </source>
</evidence>
<dbReference type="GO" id="GO:0004362">
    <property type="term" value="F:glutathione-disulfide reductase (NADPH) activity"/>
    <property type="evidence" value="ECO:0007669"/>
    <property type="project" value="TreeGrafter"/>
</dbReference>
<evidence type="ECO:0000256" key="5">
    <source>
        <dbReference type="ARBA" id="ARBA00023002"/>
    </source>
</evidence>
<dbReference type="PANTHER" id="PTHR42737:SF2">
    <property type="entry name" value="GLUTATHIONE REDUCTASE"/>
    <property type="match status" value="1"/>
</dbReference>
<gene>
    <name evidence="9" type="ORF">SLEP1_g45207</name>
</gene>
<dbReference type="InterPro" id="IPR012999">
    <property type="entry name" value="Pyr_OxRdtase_I_AS"/>
</dbReference>
<keyword evidence="10" id="KW-1185">Reference proteome</keyword>
<dbReference type="SUPFAM" id="SSF51905">
    <property type="entry name" value="FAD/NAD(P)-binding domain"/>
    <property type="match status" value="1"/>
</dbReference>
<comment type="similarity">
    <text evidence="2">Belongs to the class-I pyridine nucleotide-disulfide oxidoreductase family.</text>
</comment>
<comment type="cofactor">
    <cofactor evidence="1">
        <name>FAD</name>
        <dbReference type="ChEBI" id="CHEBI:57692"/>
    </cofactor>
</comment>
<dbReference type="AlphaFoldDB" id="A0AAV5LIE0"/>
<dbReference type="PRINTS" id="PR00368">
    <property type="entry name" value="FADPNR"/>
</dbReference>